<keyword evidence="2" id="KW-1185">Reference proteome</keyword>
<dbReference type="EMBL" id="JABBWE010000022">
    <property type="protein sequence ID" value="KAG1795437.1"/>
    <property type="molecule type" value="Genomic_DNA"/>
</dbReference>
<comment type="caution">
    <text evidence="1">The sequence shown here is derived from an EMBL/GenBank/DDBJ whole genome shotgun (WGS) entry which is preliminary data.</text>
</comment>
<dbReference type="Proteomes" id="UP000719766">
    <property type="component" value="Unassembled WGS sequence"/>
</dbReference>
<accession>A0A9P7DIV3</accession>
<dbReference type="OrthoDB" id="1607513at2759"/>
<dbReference type="RefSeq" id="XP_041161310.1">
    <property type="nucleotide sequence ID" value="XM_041297767.1"/>
</dbReference>
<evidence type="ECO:0000313" key="2">
    <source>
        <dbReference type="Proteomes" id="UP000719766"/>
    </source>
</evidence>
<organism evidence="1 2">
    <name type="scientific">Suillus plorans</name>
    <dbReference type="NCBI Taxonomy" id="116603"/>
    <lineage>
        <taxon>Eukaryota</taxon>
        <taxon>Fungi</taxon>
        <taxon>Dikarya</taxon>
        <taxon>Basidiomycota</taxon>
        <taxon>Agaricomycotina</taxon>
        <taxon>Agaricomycetes</taxon>
        <taxon>Agaricomycetidae</taxon>
        <taxon>Boletales</taxon>
        <taxon>Suillineae</taxon>
        <taxon>Suillaceae</taxon>
        <taxon>Suillus</taxon>
    </lineage>
</organism>
<evidence type="ECO:0000313" key="1">
    <source>
        <dbReference type="EMBL" id="KAG1795437.1"/>
    </source>
</evidence>
<dbReference type="GeneID" id="64591531"/>
<proteinExistence type="predicted"/>
<reference evidence="1" key="1">
    <citation type="journal article" date="2020" name="New Phytol.">
        <title>Comparative genomics reveals dynamic genome evolution in host specialist ectomycorrhizal fungi.</title>
        <authorList>
            <person name="Lofgren L.A."/>
            <person name="Nguyen N.H."/>
            <person name="Vilgalys R."/>
            <person name="Ruytinx J."/>
            <person name="Liao H.L."/>
            <person name="Branco S."/>
            <person name="Kuo A."/>
            <person name="LaButti K."/>
            <person name="Lipzen A."/>
            <person name="Andreopoulos W."/>
            <person name="Pangilinan J."/>
            <person name="Riley R."/>
            <person name="Hundley H."/>
            <person name="Na H."/>
            <person name="Barry K."/>
            <person name="Grigoriev I.V."/>
            <person name="Stajich J.E."/>
            <person name="Kennedy P.G."/>
        </authorList>
    </citation>
    <scope>NUCLEOTIDE SEQUENCE</scope>
    <source>
        <strain evidence="1">S12</strain>
    </source>
</reference>
<gene>
    <name evidence="1" type="ORF">HD556DRAFT_1235690</name>
</gene>
<dbReference type="AlphaFoldDB" id="A0A9P7DIV3"/>
<protein>
    <submittedName>
        <fullName evidence="1">Uncharacterized protein</fullName>
    </submittedName>
</protein>
<feature type="non-terminal residue" evidence="1">
    <location>
        <position position="1"/>
    </location>
</feature>
<name>A0A9P7DIV3_9AGAM</name>
<sequence>YELTPKDWSAVQLVSDWLKAFHLAITQMSMTKCSMLSSTQAIFHGLQESLQESLHMLPNNTPPCLKDSLIKVHRKLSNYYIKFNGSPFYIWSSCKNSFCIYWYL</sequence>